<evidence type="ECO:0000313" key="11">
    <source>
        <dbReference type="EMBL" id="RKD92188.1"/>
    </source>
</evidence>
<dbReference type="EC" id="1.3.1.-" evidence="7"/>
<dbReference type="InterPro" id="IPR001269">
    <property type="entry name" value="DUS_fam"/>
</dbReference>
<keyword evidence="6 7" id="KW-0560">Oxidoreductase</keyword>
<name>A0A419W9P3_9BACT</name>
<evidence type="ECO:0000256" key="4">
    <source>
        <dbReference type="ARBA" id="ARBA00022694"/>
    </source>
</evidence>
<reference evidence="11 12" key="1">
    <citation type="submission" date="2018-09" db="EMBL/GenBank/DDBJ databases">
        <title>Genomic Encyclopedia of Archaeal and Bacterial Type Strains, Phase II (KMG-II): from individual species to whole genera.</title>
        <authorList>
            <person name="Goeker M."/>
        </authorList>
    </citation>
    <scope>NUCLEOTIDE SEQUENCE [LARGE SCALE GENOMIC DNA]</scope>
    <source>
        <strain evidence="11 12">DSM 27148</strain>
    </source>
</reference>
<evidence type="ECO:0000259" key="10">
    <source>
        <dbReference type="Pfam" id="PF01207"/>
    </source>
</evidence>
<feature type="domain" description="DUS-like FMN-binding" evidence="10">
    <location>
        <begin position="9"/>
        <end position="292"/>
    </location>
</feature>
<dbReference type="PIRSF" id="PIRSF006621">
    <property type="entry name" value="Dus"/>
    <property type="match status" value="1"/>
</dbReference>
<dbReference type="SUPFAM" id="SSF51395">
    <property type="entry name" value="FMN-linked oxidoreductases"/>
    <property type="match status" value="1"/>
</dbReference>
<dbReference type="Proteomes" id="UP000283387">
    <property type="component" value="Unassembled WGS sequence"/>
</dbReference>
<evidence type="ECO:0000256" key="9">
    <source>
        <dbReference type="PIRSR" id="PIRSR006621-2"/>
    </source>
</evidence>
<evidence type="ECO:0000313" key="12">
    <source>
        <dbReference type="Proteomes" id="UP000283387"/>
    </source>
</evidence>
<dbReference type="RefSeq" id="WP_120273426.1">
    <property type="nucleotide sequence ID" value="NZ_RAPN01000001.1"/>
</dbReference>
<feature type="binding site" evidence="9">
    <location>
        <begin position="222"/>
        <end position="223"/>
    </location>
    <ligand>
        <name>FMN</name>
        <dbReference type="ChEBI" id="CHEBI:58210"/>
    </ligand>
</feature>
<dbReference type="CDD" id="cd02801">
    <property type="entry name" value="DUS_like_FMN"/>
    <property type="match status" value="1"/>
</dbReference>
<dbReference type="GO" id="GO:0003723">
    <property type="term" value="F:RNA binding"/>
    <property type="evidence" value="ECO:0007669"/>
    <property type="project" value="TreeGrafter"/>
</dbReference>
<dbReference type="Gene3D" id="3.20.20.70">
    <property type="entry name" value="Aldolase class I"/>
    <property type="match status" value="1"/>
</dbReference>
<dbReference type="InterPro" id="IPR013785">
    <property type="entry name" value="Aldolase_TIM"/>
</dbReference>
<evidence type="ECO:0000256" key="2">
    <source>
        <dbReference type="ARBA" id="ARBA00022630"/>
    </source>
</evidence>
<proteinExistence type="inferred from homology"/>
<keyword evidence="4 7" id="KW-0819">tRNA processing</keyword>
<feature type="binding site" evidence="9">
    <location>
        <position position="137"/>
    </location>
    <ligand>
        <name>FMN</name>
        <dbReference type="ChEBI" id="CHEBI:58210"/>
    </ligand>
</feature>
<evidence type="ECO:0000256" key="3">
    <source>
        <dbReference type="ARBA" id="ARBA00022643"/>
    </source>
</evidence>
<comment type="cofactor">
    <cofactor evidence="1 7 9">
        <name>FMN</name>
        <dbReference type="ChEBI" id="CHEBI:58210"/>
    </cofactor>
</comment>
<dbReference type="Pfam" id="PF01207">
    <property type="entry name" value="Dus"/>
    <property type="match status" value="1"/>
</dbReference>
<organism evidence="11 12">
    <name type="scientific">Mangrovibacterium diazotrophicum</name>
    <dbReference type="NCBI Taxonomy" id="1261403"/>
    <lineage>
        <taxon>Bacteria</taxon>
        <taxon>Pseudomonadati</taxon>
        <taxon>Bacteroidota</taxon>
        <taxon>Bacteroidia</taxon>
        <taxon>Marinilabiliales</taxon>
        <taxon>Prolixibacteraceae</taxon>
        <taxon>Mangrovibacterium</taxon>
    </lineage>
</organism>
<keyword evidence="12" id="KW-1185">Reference proteome</keyword>
<dbReference type="OrthoDB" id="9764501at2"/>
<dbReference type="PANTHER" id="PTHR45846:SF1">
    <property type="entry name" value="TRNA-DIHYDROURIDINE(47) SYNTHASE [NAD(P)(+)]-LIKE"/>
    <property type="match status" value="1"/>
</dbReference>
<dbReference type="GO" id="GO:0050660">
    <property type="term" value="F:flavin adenine dinucleotide binding"/>
    <property type="evidence" value="ECO:0007669"/>
    <property type="project" value="InterPro"/>
</dbReference>
<comment type="similarity">
    <text evidence="7">Belongs to the dus family.</text>
</comment>
<gene>
    <name evidence="11" type="ORF">BC643_2558</name>
</gene>
<keyword evidence="5" id="KW-0521">NADP</keyword>
<dbReference type="EMBL" id="RAPN01000001">
    <property type="protein sequence ID" value="RKD92188.1"/>
    <property type="molecule type" value="Genomic_DNA"/>
</dbReference>
<dbReference type="AlphaFoldDB" id="A0A419W9P3"/>
<keyword evidence="2 7" id="KW-0285">Flavoprotein</keyword>
<dbReference type="InterPro" id="IPR035587">
    <property type="entry name" value="DUS-like_FMN-bd"/>
</dbReference>
<dbReference type="PANTHER" id="PTHR45846">
    <property type="entry name" value="TRNA-DIHYDROURIDINE(47) SYNTHASE [NAD(P)(+)]-LIKE"/>
    <property type="match status" value="1"/>
</dbReference>
<feature type="binding site" evidence="9">
    <location>
        <position position="68"/>
    </location>
    <ligand>
        <name>FMN</name>
        <dbReference type="ChEBI" id="CHEBI:58210"/>
    </ligand>
</feature>
<keyword evidence="9" id="KW-0547">Nucleotide-binding</keyword>
<feature type="active site" description="Proton donor" evidence="8">
    <location>
        <position position="98"/>
    </location>
</feature>
<accession>A0A419W9P3</accession>
<evidence type="ECO:0000256" key="1">
    <source>
        <dbReference type="ARBA" id="ARBA00001917"/>
    </source>
</evidence>
<protein>
    <recommendedName>
        <fullName evidence="7">tRNA-dihydrouridine synthase</fullName>
        <ecNumber evidence="7">1.3.1.-</ecNumber>
    </recommendedName>
</protein>
<keyword evidence="3 7" id="KW-0288">FMN</keyword>
<evidence type="ECO:0000256" key="7">
    <source>
        <dbReference type="PIRNR" id="PIRNR006621"/>
    </source>
</evidence>
<dbReference type="GO" id="GO:0017150">
    <property type="term" value="F:tRNA dihydrouridine synthase activity"/>
    <property type="evidence" value="ECO:0007669"/>
    <property type="project" value="InterPro"/>
</dbReference>
<comment type="function">
    <text evidence="7">Catalyzes the synthesis of 5,6-dihydrouridine (D), a modified base found in the D-loop of most tRNAs, via the reduction of the C5-C6 double bond in target uridines.</text>
</comment>
<evidence type="ECO:0000256" key="8">
    <source>
        <dbReference type="PIRSR" id="PIRSR006621-1"/>
    </source>
</evidence>
<evidence type="ECO:0000256" key="6">
    <source>
        <dbReference type="ARBA" id="ARBA00023002"/>
    </source>
</evidence>
<dbReference type="InterPro" id="IPR018517">
    <property type="entry name" value="tRNA_hU_synthase_CS"/>
</dbReference>
<sequence length="317" mass="37076">MPESNSYSLAPLQGFTDFVFRSCYHRVFGDIQAYYIPYISFGPGNKIRNSQLRDLLPENNMDIPVIPQILCSNAEEMHRLAEIVKNYGYTKLNLNMGCPYPMATNRGRGSALLENRDELKQIFDHLFSNFQFEVSLKFRAGMTDENSIFELIPILKDYPFSKLIFHPRTADQLYKGSANRELYARFVQEINLPIVYNGDLNTPADLEQIRQLNPTQSEWMLGRGILSDPFLIRKIDHRLPEIQQQRELKREFHDSIFEEYQRQFSDQGQVLMKMKAFWSYFANSFSNPSKAFKPVKKASSLAKFKTNYPEIFHNFEL</sequence>
<dbReference type="PROSITE" id="PS01136">
    <property type="entry name" value="UPF0034"/>
    <property type="match status" value="1"/>
</dbReference>
<feature type="binding site" evidence="9">
    <location>
        <position position="166"/>
    </location>
    <ligand>
        <name>FMN</name>
        <dbReference type="ChEBI" id="CHEBI:58210"/>
    </ligand>
</feature>
<comment type="caution">
    <text evidence="11">The sequence shown here is derived from an EMBL/GenBank/DDBJ whole genome shotgun (WGS) entry which is preliminary data.</text>
</comment>
<evidence type="ECO:0000256" key="5">
    <source>
        <dbReference type="ARBA" id="ARBA00022857"/>
    </source>
</evidence>